<accession>A0ABQ4P288</accession>
<dbReference type="EMBL" id="BPFB01000001">
    <property type="protein sequence ID" value="GIU41614.1"/>
    <property type="molecule type" value="Genomic_DNA"/>
</dbReference>
<comment type="caution">
    <text evidence="2">The sequence shown here is derived from an EMBL/GenBank/DDBJ whole genome shotgun (WGS) entry which is preliminary data.</text>
</comment>
<reference evidence="2 3" key="1">
    <citation type="submission" date="2021-05" db="EMBL/GenBank/DDBJ databases">
        <title>Molecular characterization for Shewanella algae harboring chromosomal blaOXA-55-like strains isolated from clinical and environment sample.</title>
        <authorList>
            <person name="Ohama Y."/>
            <person name="Aoki K."/>
            <person name="Harada S."/>
            <person name="Moriya K."/>
            <person name="Ishii Y."/>
            <person name="Tateda K."/>
        </authorList>
    </citation>
    <scope>NUCLEOTIDE SEQUENCE [LARGE SCALE GENOMIC DNA]</scope>
    <source>
        <strain evidence="2 3">LMG 23746</strain>
    </source>
</reference>
<dbReference type="Pfam" id="PF13439">
    <property type="entry name" value="Glyco_transf_4"/>
    <property type="match status" value="1"/>
</dbReference>
<keyword evidence="2" id="KW-0808">Transferase</keyword>
<feature type="domain" description="Glycosyltransferase subfamily 4-like N-terminal" evidence="1">
    <location>
        <begin position="16"/>
        <end position="185"/>
    </location>
</feature>
<gene>
    <name evidence="2" type="primary">wabH</name>
    <name evidence="2" type="ORF">TUM4630_00640</name>
</gene>
<dbReference type="Gene3D" id="3.40.50.2000">
    <property type="entry name" value="Glycogen Phosphorylase B"/>
    <property type="match status" value="2"/>
</dbReference>
<keyword evidence="3" id="KW-1185">Reference proteome</keyword>
<evidence type="ECO:0000259" key="1">
    <source>
        <dbReference type="Pfam" id="PF13439"/>
    </source>
</evidence>
<evidence type="ECO:0000313" key="2">
    <source>
        <dbReference type="EMBL" id="GIU41614.1"/>
    </source>
</evidence>
<dbReference type="PANTHER" id="PTHR12526:SF638">
    <property type="entry name" value="SPORE COAT PROTEIN SA"/>
    <property type="match status" value="1"/>
</dbReference>
<dbReference type="GO" id="GO:0016740">
    <property type="term" value="F:transferase activity"/>
    <property type="evidence" value="ECO:0007669"/>
    <property type="project" value="UniProtKB-KW"/>
</dbReference>
<organism evidence="2 3">
    <name type="scientific">Shewanella algidipiscicola</name>
    <dbReference type="NCBI Taxonomy" id="614070"/>
    <lineage>
        <taxon>Bacteria</taxon>
        <taxon>Pseudomonadati</taxon>
        <taxon>Pseudomonadota</taxon>
        <taxon>Gammaproteobacteria</taxon>
        <taxon>Alteromonadales</taxon>
        <taxon>Shewanellaceae</taxon>
        <taxon>Shewanella</taxon>
    </lineage>
</organism>
<evidence type="ECO:0000313" key="3">
    <source>
        <dbReference type="Proteomes" id="UP000761574"/>
    </source>
</evidence>
<dbReference type="CDD" id="cd03811">
    <property type="entry name" value="GT4_GT28_WabH-like"/>
    <property type="match status" value="1"/>
</dbReference>
<protein>
    <submittedName>
        <fullName evidence="2">Glycosyl transferase</fullName>
    </submittedName>
</protein>
<dbReference type="Pfam" id="PF13692">
    <property type="entry name" value="Glyco_trans_1_4"/>
    <property type="match status" value="1"/>
</dbReference>
<proteinExistence type="predicted"/>
<sequence>MQMKRIGIAIDSLAGGGAEKIVLTLAAQLKKLGHEPHLLVLMPNCDYQLPDDIPVHFCFSPEQKQIDSLWRLRHSVAQVQQWVEGLIDQFGQFDLFLSNLDKTNLLFTKASITPLYCVIHNSIEEELTRQLKLGPLAYFNMLRAKKALNGQHLVTVSKGIEREIVQSKRVSPASIRTIYNPFDIAQIRARADEENSDIPQGDYLIHVGRVAKQKRHDILFKALAKMRQPLPLVLLCNNPKKALKLAKKHGVADRVICPGFQANPFPWIKQAKLLVLSSDYEGFGNVLLEGLVCNTPVVSTRCPHGPDEILTQGLAQYLVPRRDAVALSQAMDSALMAYPDITHIDMFDRVAIAEITQAYLTLCDVQSESDQSNSLSSSGVL</sequence>
<dbReference type="SUPFAM" id="SSF53756">
    <property type="entry name" value="UDP-Glycosyltransferase/glycogen phosphorylase"/>
    <property type="match status" value="1"/>
</dbReference>
<dbReference type="InterPro" id="IPR028098">
    <property type="entry name" value="Glyco_trans_4-like_N"/>
</dbReference>
<dbReference type="PANTHER" id="PTHR12526">
    <property type="entry name" value="GLYCOSYLTRANSFERASE"/>
    <property type="match status" value="1"/>
</dbReference>
<dbReference type="Proteomes" id="UP000761574">
    <property type="component" value="Unassembled WGS sequence"/>
</dbReference>
<name>A0ABQ4P288_9GAMM</name>